<feature type="transmembrane region" description="Helical" evidence="9">
    <location>
        <begin position="216"/>
        <end position="235"/>
    </location>
</feature>
<reference evidence="11 12" key="1">
    <citation type="journal article" date="2012" name="Science">
        <title>The Paleozoic origin of enzymatic lignin decomposition reconstructed from 31 fungal genomes.</title>
        <authorList>
            <person name="Floudas D."/>
            <person name="Binder M."/>
            <person name="Riley R."/>
            <person name="Barry K."/>
            <person name="Blanchette R.A."/>
            <person name="Henrissat B."/>
            <person name="Martinez A.T."/>
            <person name="Otillar R."/>
            <person name="Spatafora J.W."/>
            <person name="Yadav J.S."/>
            <person name="Aerts A."/>
            <person name="Benoit I."/>
            <person name="Boyd A."/>
            <person name="Carlson A."/>
            <person name="Copeland A."/>
            <person name="Coutinho P.M."/>
            <person name="de Vries R.P."/>
            <person name="Ferreira P."/>
            <person name="Findley K."/>
            <person name="Foster B."/>
            <person name="Gaskell J."/>
            <person name="Glotzer D."/>
            <person name="Gorecki P."/>
            <person name="Heitman J."/>
            <person name="Hesse C."/>
            <person name="Hori C."/>
            <person name="Igarashi K."/>
            <person name="Jurgens J.A."/>
            <person name="Kallen N."/>
            <person name="Kersten P."/>
            <person name="Kohler A."/>
            <person name="Kuees U."/>
            <person name="Kumar T.K.A."/>
            <person name="Kuo A."/>
            <person name="LaButti K."/>
            <person name="Larrondo L.F."/>
            <person name="Lindquist E."/>
            <person name="Ling A."/>
            <person name="Lombard V."/>
            <person name="Lucas S."/>
            <person name="Lundell T."/>
            <person name="Martin R."/>
            <person name="McLaughlin D.J."/>
            <person name="Morgenstern I."/>
            <person name="Morin E."/>
            <person name="Murat C."/>
            <person name="Nagy L.G."/>
            <person name="Nolan M."/>
            <person name="Ohm R.A."/>
            <person name="Patyshakuliyeva A."/>
            <person name="Rokas A."/>
            <person name="Ruiz-Duenas F.J."/>
            <person name="Sabat G."/>
            <person name="Salamov A."/>
            <person name="Samejima M."/>
            <person name="Schmutz J."/>
            <person name="Slot J.C."/>
            <person name="St John F."/>
            <person name="Stenlid J."/>
            <person name="Sun H."/>
            <person name="Sun S."/>
            <person name="Syed K."/>
            <person name="Tsang A."/>
            <person name="Wiebenga A."/>
            <person name="Young D."/>
            <person name="Pisabarro A."/>
            <person name="Eastwood D.C."/>
            <person name="Martin F."/>
            <person name="Cullen D."/>
            <person name="Grigoriev I.V."/>
            <person name="Hibbett D.S."/>
        </authorList>
    </citation>
    <scope>NUCLEOTIDE SEQUENCE [LARGE SCALE GENOMIC DNA]</scope>
    <source>
        <strain evidence="11 12">MD-104</strain>
    </source>
</reference>
<evidence type="ECO:0000256" key="3">
    <source>
        <dbReference type="ARBA" id="ARBA00022723"/>
    </source>
</evidence>
<dbReference type="SMART" id="SM00744">
    <property type="entry name" value="RINGv"/>
    <property type="match status" value="1"/>
</dbReference>
<organism evidence="11 12">
    <name type="scientific">Wolfiporia cocos (strain MD-104)</name>
    <name type="common">Brown rot fungus</name>
    <dbReference type="NCBI Taxonomy" id="742152"/>
    <lineage>
        <taxon>Eukaryota</taxon>
        <taxon>Fungi</taxon>
        <taxon>Dikarya</taxon>
        <taxon>Basidiomycota</taxon>
        <taxon>Agaricomycotina</taxon>
        <taxon>Agaricomycetes</taxon>
        <taxon>Polyporales</taxon>
        <taxon>Phaeolaceae</taxon>
        <taxon>Wolfiporia</taxon>
    </lineage>
</organism>
<evidence type="ECO:0000256" key="1">
    <source>
        <dbReference type="ARBA" id="ARBA00004141"/>
    </source>
</evidence>
<dbReference type="GO" id="GO:0016020">
    <property type="term" value="C:membrane"/>
    <property type="evidence" value="ECO:0007669"/>
    <property type="project" value="UniProtKB-SubCell"/>
</dbReference>
<evidence type="ECO:0000256" key="4">
    <source>
        <dbReference type="ARBA" id="ARBA00022771"/>
    </source>
</evidence>
<evidence type="ECO:0000259" key="10">
    <source>
        <dbReference type="PROSITE" id="PS51292"/>
    </source>
</evidence>
<evidence type="ECO:0000256" key="7">
    <source>
        <dbReference type="ARBA" id="ARBA00023136"/>
    </source>
</evidence>
<dbReference type="AlphaFoldDB" id="A0A2H3JT07"/>
<feature type="domain" description="RING-CH-type" evidence="10">
    <location>
        <begin position="10"/>
        <end position="82"/>
    </location>
</feature>
<keyword evidence="4" id="KW-0863">Zinc-finger</keyword>
<dbReference type="InterPro" id="IPR013083">
    <property type="entry name" value="Znf_RING/FYVE/PHD"/>
</dbReference>
<evidence type="ECO:0000313" key="12">
    <source>
        <dbReference type="Proteomes" id="UP000218811"/>
    </source>
</evidence>
<sequence length="487" mass="53785">MNSDTYVPTVDDLRVKLCFICREEERYDAPEDPPRAWTHPCSCTLVAHESCLLQWIKSAQQDPSRARNALKCPQCGAAYELESDNPFILRLLDNVNTSLSIVGKLVSAAGLAGVVVSVGFGVYVICTSYGAYAVQEFLGKEMYNMLLTDDPSNWPWHAYINLPLVPISLVLSRTRFFDTLPLVPLFLAWPSSPPVSRPSRPSLASLNPPQPAPILAWPPSPLLVTLAFPFLTAVYRRLRARVKHWLMGTAPVPRQAVREVVWEIGDEPAIQARIGLAVDPVRQRRPAQGPQAHARDAQDPNADAAREQANAQGQAPAEAAPDEPARVAERTLRVTNASLGRFVGGALMLPAIANYMGAALLRLSRHSEILRRVLAVRASRARLVVGGWADALPGAEGGYLRQLGMGLRVALNLVAGGTRTWHECDPVWWRNSIGLGIFVVVRDCIKLLHLYLAKRELETRRVKDRPFVGVDAKELDLIYPRRAHVDV</sequence>
<protein>
    <recommendedName>
        <fullName evidence="10">RING-CH-type domain-containing protein</fullName>
    </recommendedName>
</protein>
<evidence type="ECO:0000313" key="11">
    <source>
        <dbReference type="EMBL" id="PCH43083.1"/>
    </source>
</evidence>
<keyword evidence="6 9" id="KW-1133">Transmembrane helix</keyword>
<dbReference type="PANTHER" id="PTHR46283">
    <property type="entry name" value="E3 UBIQUITIN-PROTEIN LIGASE MARCH5"/>
    <property type="match status" value="1"/>
</dbReference>
<dbReference type="Pfam" id="PF12906">
    <property type="entry name" value="RINGv"/>
    <property type="match status" value="1"/>
</dbReference>
<keyword evidence="12" id="KW-1185">Reference proteome</keyword>
<evidence type="ECO:0000256" key="5">
    <source>
        <dbReference type="ARBA" id="ARBA00022833"/>
    </source>
</evidence>
<dbReference type="Proteomes" id="UP000218811">
    <property type="component" value="Unassembled WGS sequence"/>
</dbReference>
<comment type="subcellular location">
    <subcellularLocation>
        <location evidence="1">Membrane</location>
        <topology evidence="1">Multi-pass membrane protein</topology>
    </subcellularLocation>
</comment>
<feature type="transmembrane region" description="Helical" evidence="9">
    <location>
        <begin position="339"/>
        <end position="361"/>
    </location>
</feature>
<dbReference type="InterPro" id="IPR011016">
    <property type="entry name" value="Znf_RING-CH"/>
</dbReference>
<proteinExistence type="predicted"/>
<dbReference type="EMBL" id="KB468135">
    <property type="protein sequence ID" value="PCH43083.1"/>
    <property type="molecule type" value="Genomic_DNA"/>
</dbReference>
<name>A0A2H3JT07_WOLCO</name>
<evidence type="ECO:0000256" key="8">
    <source>
        <dbReference type="SAM" id="MobiDB-lite"/>
    </source>
</evidence>
<dbReference type="STRING" id="742152.A0A2H3JT07"/>
<keyword evidence="2 9" id="KW-0812">Transmembrane</keyword>
<gene>
    <name evidence="11" type="ORF">WOLCODRAFT_90148</name>
</gene>
<feature type="transmembrane region" description="Helical" evidence="9">
    <location>
        <begin position="108"/>
        <end position="134"/>
    </location>
</feature>
<dbReference type="OrthoDB" id="5817083at2759"/>
<evidence type="ECO:0000256" key="6">
    <source>
        <dbReference type="ARBA" id="ARBA00022989"/>
    </source>
</evidence>
<dbReference type="OMA" id="DFDLWPP"/>
<feature type="compositionally biased region" description="Low complexity" evidence="8">
    <location>
        <begin position="307"/>
        <end position="319"/>
    </location>
</feature>
<dbReference type="GO" id="GO:0008270">
    <property type="term" value="F:zinc ion binding"/>
    <property type="evidence" value="ECO:0007669"/>
    <property type="project" value="UniProtKB-KW"/>
</dbReference>
<accession>A0A2H3JT07</accession>
<keyword evidence="7 9" id="KW-0472">Membrane</keyword>
<dbReference type="PROSITE" id="PS51292">
    <property type="entry name" value="ZF_RING_CH"/>
    <property type="match status" value="1"/>
</dbReference>
<dbReference type="Gene3D" id="3.30.40.10">
    <property type="entry name" value="Zinc/RING finger domain, C3HC4 (zinc finger)"/>
    <property type="match status" value="1"/>
</dbReference>
<feature type="region of interest" description="Disordered" evidence="8">
    <location>
        <begin position="282"/>
        <end position="326"/>
    </location>
</feature>
<keyword evidence="5" id="KW-0862">Zinc</keyword>
<keyword evidence="3" id="KW-0479">Metal-binding</keyword>
<evidence type="ECO:0000256" key="9">
    <source>
        <dbReference type="SAM" id="Phobius"/>
    </source>
</evidence>
<dbReference type="SUPFAM" id="SSF57850">
    <property type="entry name" value="RING/U-box"/>
    <property type="match status" value="1"/>
</dbReference>
<evidence type="ECO:0000256" key="2">
    <source>
        <dbReference type="ARBA" id="ARBA00022692"/>
    </source>
</evidence>